<reference evidence="2" key="1">
    <citation type="submission" date="2022-06" db="EMBL/GenBank/DDBJ databases">
        <title>Aquibacillus sp. a new bacterium isolated from soil saline samples.</title>
        <authorList>
            <person name="Galisteo C."/>
            <person name="De La Haba R."/>
            <person name="Sanchez-Porro C."/>
            <person name="Ventosa A."/>
        </authorList>
    </citation>
    <scope>NUCLEOTIDE SEQUENCE</scope>
    <source>
        <strain evidence="2">JCM 12387</strain>
    </source>
</reference>
<keyword evidence="3" id="KW-1185">Reference proteome</keyword>
<keyword evidence="1" id="KW-0472">Membrane</keyword>
<dbReference type="Proteomes" id="UP001145072">
    <property type="component" value="Unassembled WGS sequence"/>
</dbReference>
<dbReference type="AlphaFoldDB" id="A0A9X3WIF7"/>
<feature type="transmembrane region" description="Helical" evidence="1">
    <location>
        <begin position="7"/>
        <end position="25"/>
    </location>
</feature>
<evidence type="ECO:0000256" key="1">
    <source>
        <dbReference type="SAM" id="Phobius"/>
    </source>
</evidence>
<keyword evidence="1" id="KW-0812">Transmembrane</keyword>
<feature type="transmembrane region" description="Helical" evidence="1">
    <location>
        <begin position="427"/>
        <end position="446"/>
    </location>
</feature>
<feature type="transmembrane region" description="Helical" evidence="1">
    <location>
        <begin position="458"/>
        <end position="479"/>
    </location>
</feature>
<proteinExistence type="predicted"/>
<organism evidence="2 3">
    <name type="scientific">Aquibacillus koreensis</name>
    <dbReference type="NCBI Taxonomy" id="279446"/>
    <lineage>
        <taxon>Bacteria</taxon>
        <taxon>Bacillati</taxon>
        <taxon>Bacillota</taxon>
        <taxon>Bacilli</taxon>
        <taxon>Bacillales</taxon>
        <taxon>Bacillaceae</taxon>
        <taxon>Aquibacillus</taxon>
    </lineage>
</organism>
<sequence>MILRKQLPWLLPTILVAIVVSILFFQNLEEVTEVPEENWSRALPIGETTLTKYPFVRTSSEGEIAITQYENNAINNQIYDENFEKLEQFTFPDIEVTKWVDAYTNNDNLIYFDYDNIIDGTSGEVITAANKFYPLPNSVLYLKDKSLFKMDPVTRESTSLIQLDREFDRIIPIETTDGPIILTYYKNDEEENLALNLMKVTDSGTEQLYNQIISVPYGSKISHVTLAADQDSFAFLFNTTVNRGKGEPPLITTHFYNSDTEVMDQITFYDPITNDQLQSIDDIKLSFFDEQVRALFVAKGQSNTRYKESTVFNIYEAFFTNEGIEVHRRSNTPNYSIKPQWLEENTIAWVDRSGESHEILVSSSDEAIIDQAKGASKDDYINAIGKTLGALTASSLGFLLSLTWIVGPIITLLIFNKRLMDKDPQWIYYIGIGSYFLSFVIFKDWFFIDTIYAQAPGYLTFTGSGYVYFLGLGIVAFLISRISSRIKDWSIPVTLFYFVFMHMIMMTVLFGAYIL</sequence>
<name>A0A9X3WIF7_9BACI</name>
<dbReference type="EMBL" id="JAMQJZ010000005">
    <property type="protein sequence ID" value="MDC3420362.1"/>
    <property type="molecule type" value="Genomic_DNA"/>
</dbReference>
<evidence type="ECO:0000313" key="2">
    <source>
        <dbReference type="EMBL" id="MDC3420362.1"/>
    </source>
</evidence>
<gene>
    <name evidence="2" type="ORF">NC661_08290</name>
</gene>
<feature type="transmembrane region" description="Helical" evidence="1">
    <location>
        <begin position="396"/>
        <end position="415"/>
    </location>
</feature>
<dbReference type="RefSeq" id="WP_259868987.1">
    <property type="nucleotide sequence ID" value="NZ_JAMQJZ010000005.1"/>
</dbReference>
<keyword evidence="1" id="KW-1133">Transmembrane helix</keyword>
<evidence type="ECO:0000313" key="3">
    <source>
        <dbReference type="Proteomes" id="UP001145072"/>
    </source>
</evidence>
<comment type="caution">
    <text evidence="2">The sequence shown here is derived from an EMBL/GenBank/DDBJ whole genome shotgun (WGS) entry which is preliminary data.</text>
</comment>
<accession>A0A9X3WIF7</accession>
<feature type="transmembrane region" description="Helical" evidence="1">
    <location>
        <begin position="491"/>
        <end position="514"/>
    </location>
</feature>
<protein>
    <submittedName>
        <fullName evidence="2">Uncharacterized protein</fullName>
    </submittedName>
</protein>